<evidence type="ECO:0000313" key="6">
    <source>
        <dbReference type="EMBL" id="CAD5123490.1"/>
    </source>
</evidence>
<dbReference type="PANTHER" id="PTHR19872">
    <property type="entry name" value="UBIQUITIN LIGASE SPECIFICITY FACTOR/HREP PROTEIN"/>
    <property type="match status" value="1"/>
</dbReference>
<dbReference type="Pfam" id="PF00646">
    <property type="entry name" value="F-box"/>
    <property type="match status" value="1"/>
</dbReference>
<proteinExistence type="predicted"/>
<gene>
    <name evidence="6" type="ORF">DGYR_LOCUS11169</name>
</gene>
<dbReference type="InterPro" id="IPR015943">
    <property type="entry name" value="WD40/YVTN_repeat-like_dom_sf"/>
</dbReference>
<dbReference type="CDD" id="cd00200">
    <property type="entry name" value="WD40"/>
    <property type="match status" value="1"/>
</dbReference>
<dbReference type="PROSITE" id="PS50294">
    <property type="entry name" value="WD_REPEATS_REGION"/>
    <property type="match status" value="1"/>
</dbReference>
<dbReference type="OrthoDB" id="674604at2759"/>
<dbReference type="Gene3D" id="2.130.10.10">
    <property type="entry name" value="YVTN repeat-like/Quinoprotein amine dehydrogenase"/>
    <property type="match status" value="1"/>
</dbReference>
<evidence type="ECO:0000256" key="3">
    <source>
        <dbReference type="PROSITE-ProRule" id="PRU00221"/>
    </source>
</evidence>
<evidence type="ECO:0000313" key="7">
    <source>
        <dbReference type="Proteomes" id="UP000549394"/>
    </source>
</evidence>
<feature type="repeat" description="WD" evidence="3">
    <location>
        <begin position="449"/>
        <end position="490"/>
    </location>
</feature>
<evidence type="ECO:0000259" key="5">
    <source>
        <dbReference type="PROSITE" id="PS50181"/>
    </source>
</evidence>
<feature type="domain" description="F-box" evidence="5">
    <location>
        <begin position="274"/>
        <end position="322"/>
    </location>
</feature>
<accession>A0A7I8W8C1</accession>
<dbReference type="InterPro" id="IPR001680">
    <property type="entry name" value="WD40_rpt"/>
</dbReference>
<organism evidence="6 7">
    <name type="scientific">Dimorphilus gyrociliatus</name>
    <dbReference type="NCBI Taxonomy" id="2664684"/>
    <lineage>
        <taxon>Eukaryota</taxon>
        <taxon>Metazoa</taxon>
        <taxon>Spiralia</taxon>
        <taxon>Lophotrochozoa</taxon>
        <taxon>Annelida</taxon>
        <taxon>Polychaeta</taxon>
        <taxon>Polychaeta incertae sedis</taxon>
        <taxon>Dinophilidae</taxon>
        <taxon>Dimorphilus</taxon>
    </lineage>
</organism>
<protein>
    <submittedName>
        <fullName evidence="6">DgyrCDS11834</fullName>
    </submittedName>
</protein>
<dbReference type="InterPro" id="IPR001810">
    <property type="entry name" value="F-box_dom"/>
</dbReference>
<feature type="region of interest" description="Disordered" evidence="4">
    <location>
        <begin position="999"/>
        <end position="1032"/>
    </location>
</feature>
<dbReference type="PANTHER" id="PTHR19872:SF7">
    <property type="entry name" value="F-BOX AND WD REPEAT DOMAIN CONTAINING PROTEIN 10B-RELATED"/>
    <property type="match status" value="1"/>
</dbReference>
<dbReference type="SUPFAM" id="SSF50978">
    <property type="entry name" value="WD40 repeat-like"/>
    <property type="match status" value="1"/>
</dbReference>
<dbReference type="Pfam" id="PF00400">
    <property type="entry name" value="WD40"/>
    <property type="match status" value="3"/>
</dbReference>
<dbReference type="InterPro" id="IPR051075">
    <property type="entry name" value="SCF_subunit_WD-repeat"/>
</dbReference>
<dbReference type="Gene3D" id="1.20.1280.50">
    <property type="match status" value="1"/>
</dbReference>
<dbReference type="CDD" id="cd22136">
    <property type="entry name" value="F-box_FBXW10"/>
    <property type="match status" value="1"/>
</dbReference>
<dbReference type="InterPro" id="IPR036322">
    <property type="entry name" value="WD40_repeat_dom_sf"/>
</dbReference>
<feature type="compositionally biased region" description="Basic and acidic residues" evidence="4">
    <location>
        <begin position="793"/>
        <end position="806"/>
    </location>
</feature>
<sequence length="1157" mass="131585">MTSTALTTTPLSFYAFERQASCVHPESSEFNLGLAMELECSKNSACGECDACKTKEALKNILPWFRRAGTETRKNFILNLIRCCHSADLLRQICRLLDPLRSKDFTYSRSRTAPSLSSDKATTSSNRALNRRDLEINFAKLCKFFEHSSYFIKINFLLRIFNECEAHLLFVVLSYATTLLVSERNGSATPEVDSVRSSTYTFESGEQHELLRASPSYSVLTRSPISGKTLPISTPYFDDTDDEGFDDESLESIDPACVVVPASTKAHSGVCKYKDFVRFLPVHLAKNILGFLDQSSLHNCICVSKNWRSLAEEVHKEFFVNQHLREDVMLMQGSASQACNPVYAKDVDVIVPNLVPGTWDVIRTGDEKRLKFKSEVTFESAYQGYSTRKVIVEERNVFCGAYNVMVLSSDNDKTRVIHTDGQKWIAYGGGDRKVKFLDATNGHQTGPVIHGHAGSIKCIALCEKERFVLSGSYDTSIRCWSLDTGKCQKIYRGHQGTINCLVTFSNRACSGSKDKTCRVWDIASGKCEKIFKHRHSISAVRLTDEKCVSGCEAGKIKVWHLYSGSLIKKLSGHHQAITSLQLDNWHIASASRDQYALLWSSQGKFTKCLNALRHPRPVSAISMMFLRIITACEDGKLRIWNGLTGQCQRVIRSNSRSDPIVNMYAIDDRITINTINNVLTLTFEKIEYDYTLKDDKLPSLIKYKKYGDAPVRKHNYAYYRANRMKVAGASDRRILGKTKEDLSEKVYKKSQEQVSHSAKSLSKANLASAKRIQSAITRDSGYCSSPGLRDLIDRSEIRTVSRERSKTATPQQPHDIDSIAKPENPKGPADLSSGMNKRRRRVSWSFDNRTLPRSKKLTLSEMKTLLRSQIRIKGEVPPPDFIYLSVNAIQNKMKPDRALKEIEINEGRRKEELDDYKRHNRPFSSPSRIDPRTKMYVDDMNWRNLLSPNGFHDDEDAVSIESSYVSSISSIREEIEEPRNSTIVREYAPVSIEKKRIASAHSVKTKTSIPKAEHVRPQTSIERRSTSEEKKICSLRSKSVGPTTKKNRITTSAREITQVPMLMYPEALKTSKLAEEVRRRRIEKQKERNDALENDPLKDNVKFELLTHDEVSQQLKDIEKLFEERDKQAELDKEKRQRALWLTRVKQNMNKNNLSKT</sequence>
<evidence type="ECO:0000256" key="4">
    <source>
        <dbReference type="SAM" id="MobiDB-lite"/>
    </source>
</evidence>
<dbReference type="EMBL" id="CAJFCJ010000019">
    <property type="protein sequence ID" value="CAD5123490.1"/>
    <property type="molecule type" value="Genomic_DNA"/>
</dbReference>
<feature type="repeat" description="WD" evidence="3">
    <location>
        <begin position="491"/>
        <end position="530"/>
    </location>
</feature>
<dbReference type="PROSITE" id="PS50181">
    <property type="entry name" value="FBOX"/>
    <property type="match status" value="1"/>
</dbReference>
<name>A0A7I8W8C1_9ANNE</name>
<dbReference type="SMART" id="SM00256">
    <property type="entry name" value="FBOX"/>
    <property type="match status" value="1"/>
</dbReference>
<feature type="compositionally biased region" description="Basic and acidic residues" evidence="4">
    <location>
        <begin position="1011"/>
        <end position="1032"/>
    </location>
</feature>
<feature type="region of interest" description="Disordered" evidence="4">
    <location>
        <begin position="793"/>
        <end position="841"/>
    </location>
</feature>
<reference evidence="6 7" key="1">
    <citation type="submission" date="2020-08" db="EMBL/GenBank/DDBJ databases">
        <authorList>
            <person name="Hejnol A."/>
        </authorList>
    </citation>
    <scope>NUCLEOTIDE SEQUENCE [LARGE SCALE GENOMIC DNA]</scope>
</reference>
<dbReference type="SUPFAM" id="SSF81383">
    <property type="entry name" value="F-box domain"/>
    <property type="match status" value="1"/>
</dbReference>
<keyword evidence="7" id="KW-1185">Reference proteome</keyword>
<comment type="caution">
    <text evidence="6">The sequence shown here is derived from an EMBL/GenBank/DDBJ whole genome shotgun (WGS) entry which is preliminary data.</text>
</comment>
<dbReference type="Proteomes" id="UP000549394">
    <property type="component" value="Unassembled WGS sequence"/>
</dbReference>
<dbReference type="InterPro" id="IPR019775">
    <property type="entry name" value="WD40_repeat_CS"/>
</dbReference>
<keyword evidence="1 3" id="KW-0853">WD repeat</keyword>
<dbReference type="SMART" id="SM00320">
    <property type="entry name" value="WD40"/>
    <property type="match status" value="6"/>
</dbReference>
<feature type="compositionally biased region" description="Basic and acidic residues" evidence="4">
    <location>
        <begin position="814"/>
        <end position="824"/>
    </location>
</feature>
<dbReference type="PROSITE" id="PS00678">
    <property type="entry name" value="WD_REPEATS_1"/>
    <property type="match status" value="1"/>
</dbReference>
<evidence type="ECO:0000256" key="2">
    <source>
        <dbReference type="ARBA" id="ARBA00022737"/>
    </source>
</evidence>
<keyword evidence="2" id="KW-0677">Repeat</keyword>
<dbReference type="AlphaFoldDB" id="A0A7I8W8C1"/>
<dbReference type="PROSITE" id="PS50082">
    <property type="entry name" value="WD_REPEATS_2"/>
    <property type="match status" value="2"/>
</dbReference>
<evidence type="ECO:0000256" key="1">
    <source>
        <dbReference type="ARBA" id="ARBA00022574"/>
    </source>
</evidence>
<dbReference type="InterPro" id="IPR036047">
    <property type="entry name" value="F-box-like_dom_sf"/>
</dbReference>